<dbReference type="Pfam" id="PF08241">
    <property type="entry name" value="Methyltransf_11"/>
    <property type="match status" value="1"/>
</dbReference>
<sequence length="259" mass="29782">MHESSMKRMEWFIQTYLDGTTNRNILDVGSYNVNGCYKSLFQHERFKYVGLDMEAGPNVDIVPDCTYQWNEIKDDQFDVVISGQALEHIEFFWVTMAEIVRVTKKGGFICIIAPNGFGEHRYPVDCWRFFTDGMVALARYNQLEVHHSHTNSAPTIKEAEWFSADCADSMLVARKPYSGEAKPVNLENYKCRPSDHTELSNGMATYGEYLESKRKDQTLDETKDRSSQKRSNLKKGNMSNRRSKLIEFITGAIKAGKRN</sequence>
<reference evidence="3 4" key="1">
    <citation type="journal article" date="2003" name="Nature">
        <title>Genome divergence in two Prochlorococcus ecotypes reflects oceanic niche differentiation.</title>
        <authorList>
            <person name="Rocap G."/>
            <person name="Larimer F.W."/>
            <person name="Lamerdin J.E."/>
            <person name="Malfatti S."/>
            <person name="Chain P."/>
            <person name="Ahlgren N.A."/>
            <person name="Arellano A."/>
            <person name="Coleman M."/>
            <person name="Hauser L."/>
            <person name="Hess W.R."/>
            <person name="Johnson Z.I."/>
            <person name="Land M.L."/>
            <person name="Lindell D."/>
            <person name="Post A.F."/>
            <person name="Regala W."/>
            <person name="Shah M."/>
            <person name="Shaw S.L."/>
            <person name="Steglich C."/>
            <person name="Sullivan M.B."/>
            <person name="Ting C.S."/>
            <person name="Tolonen A."/>
            <person name="Webb E.A."/>
            <person name="Zinser E.R."/>
            <person name="Chisholm S.W."/>
        </authorList>
    </citation>
    <scope>NUCLEOTIDE SEQUENCE [LARGE SCALE GENOMIC DNA]</scope>
    <source>
        <strain evidence="4">MIT 9313</strain>
    </source>
</reference>
<dbReference type="CDD" id="cd02440">
    <property type="entry name" value="AdoMet_MTases"/>
    <property type="match status" value="1"/>
</dbReference>
<evidence type="ECO:0000313" key="3">
    <source>
        <dbReference type="EMBL" id="CAE20285.1"/>
    </source>
</evidence>
<accession>Q7V949</accession>
<dbReference type="InterPro" id="IPR013216">
    <property type="entry name" value="Methyltransf_11"/>
</dbReference>
<evidence type="ECO:0000256" key="1">
    <source>
        <dbReference type="SAM" id="MobiDB-lite"/>
    </source>
</evidence>
<evidence type="ECO:0000313" key="4">
    <source>
        <dbReference type="Proteomes" id="UP000001423"/>
    </source>
</evidence>
<dbReference type="SUPFAM" id="SSF53335">
    <property type="entry name" value="S-adenosyl-L-methionine-dependent methyltransferases"/>
    <property type="match status" value="1"/>
</dbReference>
<dbReference type="AlphaFoldDB" id="Q7V949"/>
<proteinExistence type="predicted"/>
<dbReference type="InterPro" id="IPR029063">
    <property type="entry name" value="SAM-dependent_MTases_sf"/>
</dbReference>
<dbReference type="HOGENOM" id="CLU_1164412_0_0_3"/>
<gene>
    <name evidence="3" type="ordered locus">PMT_0110</name>
</gene>
<feature type="compositionally biased region" description="Basic and acidic residues" evidence="1">
    <location>
        <begin position="214"/>
        <end position="227"/>
    </location>
</feature>
<feature type="domain" description="Methyltransferase type 11" evidence="2">
    <location>
        <begin position="71"/>
        <end position="111"/>
    </location>
</feature>
<feature type="region of interest" description="Disordered" evidence="1">
    <location>
        <begin position="214"/>
        <end position="241"/>
    </location>
</feature>
<dbReference type="GO" id="GO:0008757">
    <property type="term" value="F:S-adenosylmethionine-dependent methyltransferase activity"/>
    <property type="evidence" value="ECO:0007669"/>
    <property type="project" value="InterPro"/>
</dbReference>
<dbReference type="eggNOG" id="COG0500">
    <property type="taxonomic scope" value="Bacteria"/>
</dbReference>
<dbReference type="Proteomes" id="UP000001423">
    <property type="component" value="Chromosome"/>
</dbReference>
<keyword evidence="4" id="KW-1185">Reference proteome</keyword>
<protein>
    <recommendedName>
        <fullName evidence="2">Methyltransferase type 11 domain-containing protein</fullName>
    </recommendedName>
</protein>
<organism evidence="3 4">
    <name type="scientific">Prochlorococcus marinus (strain MIT 9313)</name>
    <dbReference type="NCBI Taxonomy" id="74547"/>
    <lineage>
        <taxon>Bacteria</taxon>
        <taxon>Bacillati</taxon>
        <taxon>Cyanobacteriota</taxon>
        <taxon>Cyanophyceae</taxon>
        <taxon>Synechococcales</taxon>
        <taxon>Prochlorococcaceae</taxon>
        <taxon>Prochlorococcus</taxon>
    </lineage>
</organism>
<name>Q7V949_PROMM</name>
<evidence type="ECO:0000259" key="2">
    <source>
        <dbReference type="Pfam" id="PF08241"/>
    </source>
</evidence>
<dbReference type="Gene3D" id="3.40.50.150">
    <property type="entry name" value="Vaccinia Virus protein VP39"/>
    <property type="match status" value="1"/>
</dbReference>
<dbReference type="EMBL" id="BX548175">
    <property type="protein sequence ID" value="CAE20285.1"/>
    <property type="molecule type" value="Genomic_DNA"/>
</dbReference>
<dbReference type="KEGG" id="pmt:PMT_0110"/>